<gene>
    <name evidence="1" type="ORF">BN11_4990005</name>
</gene>
<dbReference type="PANTHER" id="PTHR10443:SF12">
    <property type="entry name" value="DIPEPTIDASE"/>
    <property type="match status" value="1"/>
</dbReference>
<dbReference type="EMBL" id="CAJA01000444">
    <property type="protein sequence ID" value="CCH74945.1"/>
    <property type="molecule type" value="Genomic_DNA"/>
</dbReference>
<dbReference type="InterPro" id="IPR008257">
    <property type="entry name" value="Pept_M19"/>
</dbReference>
<organism evidence="1 2">
    <name type="scientific">Nostocoides australiense Ben110</name>
    <dbReference type="NCBI Taxonomy" id="1193182"/>
    <lineage>
        <taxon>Bacteria</taxon>
        <taxon>Bacillati</taxon>
        <taxon>Actinomycetota</taxon>
        <taxon>Actinomycetes</taxon>
        <taxon>Micrococcales</taxon>
        <taxon>Intrasporangiaceae</taxon>
        <taxon>Nostocoides</taxon>
    </lineage>
</organism>
<accession>W6K1R3</accession>
<protein>
    <submittedName>
        <fullName evidence="1">Renal dipeptidase family protein</fullName>
    </submittedName>
</protein>
<evidence type="ECO:0000313" key="2">
    <source>
        <dbReference type="Proteomes" id="UP000035763"/>
    </source>
</evidence>
<evidence type="ECO:0000313" key="1">
    <source>
        <dbReference type="EMBL" id="CCH74945.1"/>
    </source>
</evidence>
<dbReference type="GO" id="GO:0070573">
    <property type="term" value="F:metallodipeptidase activity"/>
    <property type="evidence" value="ECO:0007669"/>
    <property type="project" value="InterPro"/>
</dbReference>
<dbReference type="Gene3D" id="3.20.20.140">
    <property type="entry name" value="Metal-dependent hydrolases"/>
    <property type="match status" value="1"/>
</dbReference>
<keyword evidence="2" id="KW-1185">Reference proteome</keyword>
<comment type="caution">
    <text evidence="1">The sequence shown here is derived from an EMBL/GenBank/DDBJ whole genome shotgun (WGS) entry which is preliminary data.</text>
</comment>
<dbReference type="OrthoDB" id="9804920at2"/>
<dbReference type="GO" id="GO:0006508">
    <property type="term" value="P:proteolysis"/>
    <property type="evidence" value="ECO:0007669"/>
    <property type="project" value="InterPro"/>
</dbReference>
<dbReference type="PANTHER" id="PTHR10443">
    <property type="entry name" value="MICROSOMAL DIPEPTIDASE"/>
    <property type="match status" value="1"/>
</dbReference>
<sequence length="311" mass="33125">MKVVAGGLAAAVAVGAATRATAPLVERRLNQISPRATLAASPEARALHARLRVVDLHADTLLWERELLRRGDRGHVDLPRLRDGHVARQVFSSVTKTPRGLNLERNDDSSDLITALSIAQRQPRVTWKSLLQRSLHHAAKLERTVERSGGQLAFVRSRSDLLRILATRDAGSEPIGALFSVEGLHNLEGRLENVAALHDAGMRMAGLTHVFDNDVAGSMHGVDKGGLTGFGRDVMAALDDLRVVVDLAHASHRTVAEVLAVADRPVVISHGGVQATSPVNRNMTDDEIRGIAATGGVTGIGLRVLAGALPA</sequence>
<name>W6K1R3_9MICO</name>
<dbReference type="InterPro" id="IPR032466">
    <property type="entry name" value="Metal_Hydrolase"/>
</dbReference>
<dbReference type="AlphaFoldDB" id="W6K1R3"/>
<dbReference type="STRING" id="1193182.BN11_4990005"/>
<dbReference type="PROSITE" id="PS51365">
    <property type="entry name" value="RENAL_DIPEPTIDASE_2"/>
    <property type="match status" value="1"/>
</dbReference>
<dbReference type="Proteomes" id="UP000035763">
    <property type="component" value="Unassembled WGS sequence"/>
</dbReference>
<dbReference type="SUPFAM" id="SSF51556">
    <property type="entry name" value="Metallo-dependent hydrolases"/>
    <property type="match status" value="1"/>
</dbReference>
<dbReference type="Pfam" id="PF01244">
    <property type="entry name" value="Peptidase_M19"/>
    <property type="match status" value="1"/>
</dbReference>
<reference evidence="1 2" key="1">
    <citation type="journal article" date="2013" name="ISME J.">
        <title>A metabolic model for members of the genus Tetrasphaera involved in enhanced biological phosphorus removal.</title>
        <authorList>
            <person name="Kristiansen R."/>
            <person name="Nguyen H.T.T."/>
            <person name="Saunders A.M."/>
            <person name="Nielsen J.L."/>
            <person name="Wimmer R."/>
            <person name="Le V.Q."/>
            <person name="McIlroy S.J."/>
            <person name="Petrovski S."/>
            <person name="Seviour R.J."/>
            <person name="Calteau A."/>
            <person name="Nielsen K.L."/>
            <person name="Nielsen P.H."/>
        </authorList>
    </citation>
    <scope>NUCLEOTIDE SEQUENCE [LARGE SCALE GENOMIC DNA]</scope>
    <source>
        <strain evidence="1 2">Ben110</strain>
    </source>
</reference>
<proteinExistence type="predicted"/>